<keyword evidence="1" id="KW-0813">Transport</keyword>
<evidence type="ECO:0000313" key="8">
    <source>
        <dbReference type="Proteomes" id="UP000831775"/>
    </source>
</evidence>
<evidence type="ECO:0000259" key="6">
    <source>
        <dbReference type="PROSITE" id="PS50893"/>
    </source>
</evidence>
<protein>
    <submittedName>
        <fullName evidence="7">Heme ABC transporter ATP-binding protein</fullName>
    </submittedName>
</protein>
<keyword evidence="4" id="KW-1278">Translocase</keyword>
<evidence type="ECO:0000256" key="3">
    <source>
        <dbReference type="ARBA" id="ARBA00022840"/>
    </source>
</evidence>
<dbReference type="SUPFAM" id="SSF52540">
    <property type="entry name" value="P-loop containing nucleoside triphosphate hydrolases"/>
    <property type="match status" value="1"/>
</dbReference>
<accession>A0ABY4FUG7</accession>
<dbReference type="InterPro" id="IPR003593">
    <property type="entry name" value="AAA+_ATPase"/>
</dbReference>
<gene>
    <name evidence="7" type="ORF">MUN76_12630</name>
</gene>
<dbReference type="Proteomes" id="UP000831775">
    <property type="component" value="Chromosome"/>
</dbReference>
<keyword evidence="3 7" id="KW-0067">ATP-binding</keyword>
<feature type="domain" description="ABC transporter" evidence="6">
    <location>
        <begin position="24"/>
        <end position="256"/>
    </location>
</feature>
<dbReference type="InterPro" id="IPR003439">
    <property type="entry name" value="ABC_transporter-like_ATP-bd"/>
</dbReference>
<feature type="region of interest" description="Disordered" evidence="5">
    <location>
        <begin position="278"/>
        <end position="298"/>
    </location>
</feature>
<dbReference type="EMBL" id="CP095043">
    <property type="protein sequence ID" value="UOQ59881.1"/>
    <property type="molecule type" value="Genomic_DNA"/>
</dbReference>
<keyword evidence="2" id="KW-0547">Nucleotide-binding</keyword>
<dbReference type="SMART" id="SM00382">
    <property type="entry name" value="AAA"/>
    <property type="match status" value="1"/>
</dbReference>
<feature type="compositionally biased region" description="Basic and acidic residues" evidence="5">
    <location>
        <begin position="286"/>
        <end position="298"/>
    </location>
</feature>
<dbReference type="PANTHER" id="PTHR42794:SF1">
    <property type="entry name" value="HEMIN IMPORT ATP-BINDING PROTEIN HMUV"/>
    <property type="match status" value="1"/>
</dbReference>
<dbReference type="Gene3D" id="3.40.50.300">
    <property type="entry name" value="P-loop containing nucleotide triphosphate hydrolases"/>
    <property type="match status" value="1"/>
</dbReference>
<evidence type="ECO:0000256" key="4">
    <source>
        <dbReference type="ARBA" id="ARBA00022967"/>
    </source>
</evidence>
<reference evidence="7 8" key="1">
    <citation type="submission" date="2022-04" db="EMBL/GenBank/DDBJ databases">
        <title>Leucobacter sp. isolated from rhizosphere of onion.</title>
        <authorList>
            <person name="Won M."/>
            <person name="Lee C.-M."/>
            <person name="Woen H.-Y."/>
            <person name="Kwon S.-W."/>
        </authorList>
    </citation>
    <scope>NUCLEOTIDE SEQUENCE [LARGE SCALE GENOMIC DNA]</scope>
    <source>
        <strain evidence="7 8">H25R-14</strain>
    </source>
</reference>
<sequence length="298" mass="31779">MSRVIGRPREAAVPVRSEFGAAVVTAHGVSVSLGGTQIVSGVDFTVRAGEMLAIIGPNGAGKSTLLGALAGDHAYGGSIMLDGREVSAWSTRELALRRSVLRQSNTLSFPFNVVDVVKMGRAPWRSITTVAEDDRIIAQELLRSDTFRFAERAFTSLSGGEGARVSLARAMTQRTGVLLLDEPTAALDINYQEQVLAVARHYARQGNGVVVVLHDLAAAAAYADRVLLLAEGGMRAFGTPREVLTAQALSEVYGHPVRVLEDTDGTLMIVPVRFADEAPAPPSVPHDPHHHPDTEETT</sequence>
<dbReference type="Pfam" id="PF00005">
    <property type="entry name" value="ABC_tran"/>
    <property type="match status" value="1"/>
</dbReference>
<dbReference type="PROSITE" id="PS50893">
    <property type="entry name" value="ABC_TRANSPORTER_2"/>
    <property type="match status" value="1"/>
</dbReference>
<name>A0ABY4FUG7_9MICO</name>
<dbReference type="PANTHER" id="PTHR42794">
    <property type="entry name" value="HEMIN IMPORT ATP-BINDING PROTEIN HMUV"/>
    <property type="match status" value="1"/>
</dbReference>
<evidence type="ECO:0000256" key="1">
    <source>
        <dbReference type="ARBA" id="ARBA00022448"/>
    </source>
</evidence>
<organism evidence="7 8">
    <name type="scientific">Leucobacter rhizosphaerae</name>
    <dbReference type="NCBI Taxonomy" id="2932245"/>
    <lineage>
        <taxon>Bacteria</taxon>
        <taxon>Bacillati</taxon>
        <taxon>Actinomycetota</taxon>
        <taxon>Actinomycetes</taxon>
        <taxon>Micrococcales</taxon>
        <taxon>Microbacteriaceae</taxon>
        <taxon>Leucobacter</taxon>
    </lineage>
</organism>
<keyword evidence="8" id="KW-1185">Reference proteome</keyword>
<evidence type="ECO:0000313" key="7">
    <source>
        <dbReference type="EMBL" id="UOQ59881.1"/>
    </source>
</evidence>
<evidence type="ECO:0000256" key="5">
    <source>
        <dbReference type="SAM" id="MobiDB-lite"/>
    </source>
</evidence>
<dbReference type="InterPro" id="IPR027417">
    <property type="entry name" value="P-loop_NTPase"/>
</dbReference>
<evidence type="ECO:0000256" key="2">
    <source>
        <dbReference type="ARBA" id="ARBA00022741"/>
    </source>
</evidence>
<dbReference type="GO" id="GO:0005524">
    <property type="term" value="F:ATP binding"/>
    <property type="evidence" value="ECO:0007669"/>
    <property type="project" value="UniProtKB-KW"/>
</dbReference>
<dbReference type="RefSeq" id="WP_244685130.1">
    <property type="nucleotide sequence ID" value="NZ_CP095043.1"/>
</dbReference>
<dbReference type="CDD" id="cd03214">
    <property type="entry name" value="ABC_Iron-Siderophores_B12_Hemin"/>
    <property type="match status" value="1"/>
</dbReference>
<dbReference type="NCBIfam" id="NF010068">
    <property type="entry name" value="PRK13548.1"/>
    <property type="match status" value="1"/>
</dbReference>
<proteinExistence type="predicted"/>